<sequence length="512" mass="53139">MKLGRTSSVALLGMTGTLVEVEANISSQLPGLVIIGLPDTALSQASHRVRAAASNSGMPLSAHHITVNLSPASLPKHGCGFDLAVALACLAAAGGIEQESLERVVHLGELALDGRLRPIAGVLPAVAAARAAGRSRVMVPTACVEEAELVPGMHVIGVASLRDAAIWHGGKFDPEPVDAIAGPVAPVREDDDAGDLADVIGQDAAVMALQVAAAGGHHLLMLGPPGAGKTMLAARLAGILPDLDDDAALEVSAVRSLGGGLPVGAGLSRRPPIEAPHHTATAAAMVGGGSGIIKPGAAVRAAHGVLFLDEAPEFPAAVLDALRQPLESGRITIHRANAVAAFPARFQLVLAANPCPCGLFGVARESCTCPPNLRRRYLARLSGPLLDRIDIHFRVDRVSAAQLRLAPDKPRLTTAQARERIVEARSVARARLARTPWRMNAEVPGRWLRSDGVRPSSSSLAALDRALERGVITMRGYDRILRVAWSIADLDGASAPSAEHLGQAIFLRKGSS</sequence>
<dbReference type="CDD" id="cd00009">
    <property type="entry name" value="AAA"/>
    <property type="match status" value="1"/>
</dbReference>
<evidence type="ECO:0000259" key="2">
    <source>
        <dbReference type="SMART" id="SM00382"/>
    </source>
</evidence>
<dbReference type="GO" id="GO:0005524">
    <property type="term" value="F:ATP binding"/>
    <property type="evidence" value="ECO:0007669"/>
    <property type="project" value="UniProtKB-KW"/>
</dbReference>
<dbReference type="Pfam" id="PF13541">
    <property type="entry name" value="ChlI"/>
    <property type="match status" value="1"/>
</dbReference>
<comment type="similarity">
    <text evidence="1">Belongs to the Mg-chelatase subunits D/I family. ComM subfamily.</text>
</comment>
<feature type="domain" description="AAA+ ATPase" evidence="2">
    <location>
        <begin position="215"/>
        <end position="399"/>
    </location>
</feature>
<dbReference type="RefSeq" id="WP_135119875.1">
    <property type="nucleotide sequence ID" value="NZ_SPQZ01000002.1"/>
</dbReference>
<name>A0A4Y9R4X1_9MICO</name>
<evidence type="ECO:0000256" key="1">
    <source>
        <dbReference type="ARBA" id="ARBA00006354"/>
    </source>
</evidence>
<dbReference type="InterPro" id="IPR027417">
    <property type="entry name" value="P-loop_NTPase"/>
</dbReference>
<keyword evidence="3" id="KW-0067">ATP-binding</keyword>
<dbReference type="InterPro" id="IPR003593">
    <property type="entry name" value="AAA+_ATPase"/>
</dbReference>
<dbReference type="InterPro" id="IPR004482">
    <property type="entry name" value="Mg_chelat-rel"/>
</dbReference>
<comment type="caution">
    <text evidence="3">The sequence shown here is derived from an EMBL/GenBank/DDBJ whole genome shotgun (WGS) entry which is preliminary data.</text>
</comment>
<keyword evidence="3" id="KW-0547">Nucleotide-binding</keyword>
<reference evidence="3 4" key="1">
    <citation type="journal article" date="2018" name="J. Microbiol.">
        <title>Leifsonia flava sp. nov., a novel actinobacterium isolated from the rhizosphere of Aquilegia viridiflora.</title>
        <authorList>
            <person name="Cai Y."/>
            <person name="Tao W.Z."/>
            <person name="Ma Y.J."/>
            <person name="Cheng J."/>
            <person name="Zhang M.Y."/>
            <person name="Zhang Y.X."/>
        </authorList>
    </citation>
    <scope>NUCLEOTIDE SEQUENCE [LARGE SCALE GENOMIC DNA]</scope>
    <source>
        <strain evidence="3 4">SYP-B2174</strain>
    </source>
</reference>
<dbReference type="NCBIfam" id="TIGR00368">
    <property type="entry name" value="YifB family Mg chelatase-like AAA ATPase"/>
    <property type="match status" value="1"/>
</dbReference>
<dbReference type="SUPFAM" id="SSF54211">
    <property type="entry name" value="Ribosomal protein S5 domain 2-like"/>
    <property type="match status" value="1"/>
</dbReference>
<dbReference type="InterPro" id="IPR025158">
    <property type="entry name" value="Mg_chelat-rel_C"/>
</dbReference>
<organism evidence="3 4">
    <name type="scientific">Orlajensenia leifsoniae</name>
    <dbReference type="NCBI Taxonomy" id="2561933"/>
    <lineage>
        <taxon>Bacteria</taxon>
        <taxon>Bacillati</taxon>
        <taxon>Actinomycetota</taxon>
        <taxon>Actinomycetes</taxon>
        <taxon>Micrococcales</taxon>
        <taxon>Microbacteriaceae</taxon>
        <taxon>Orlajensenia</taxon>
    </lineage>
</organism>
<evidence type="ECO:0000313" key="3">
    <source>
        <dbReference type="EMBL" id="TFV99340.1"/>
    </source>
</evidence>
<dbReference type="InterPro" id="IPR020568">
    <property type="entry name" value="Ribosomal_Su5_D2-typ_SF"/>
</dbReference>
<gene>
    <name evidence="3" type="ORF">E4M00_07600</name>
</gene>
<dbReference type="Gene3D" id="3.30.230.10">
    <property type="match status" value="1"/>
</dbReference>
<dbReference type="Gene3D" id="3.40.50.300">
    <property type="entry name" value="P-loop containing nucleotide triphosphate hydrolases"/>
    <property type="match status" value="1"/>
</dbReference>
<dbReference type="Proteomes" id="UP000298127">
    <property type="component" value="Unassembled WGS sequence"/>
</dbReference>
<protein>
    <submittedName>
        <fullName evidence="3">ATP-binding protein</fullName>
    </submittedName>
</protein>
<accession>A0A4Y9R4X1</accession>
<dbReference type="SUPFAM" id="SSF52540">
    <property type="entry name" value="P-loop containing nucleoside triphosphate hydrolases"/>
    <property type="match status" value="1"/>
</dbReference>
<keyword evidence="4" id="KW-1185">Reference proteome</keyword>
<proteinExistence type="inferred from homology"/>
<dbReference type="EMBL" id="SPQZ01000002">
    <property type="protein sequence ID" value="TFV99340.1"/>
    <property type="molecule type" value="Genomic_DNA"/>
</dbReference>
<dbReference type="InterPro" id="IPR000523">
    <property type="entry name" value="Mg_chelatse_chII-like_cat_dom"/>
</dbReference>
<dbReference type="Pfam" id="PF13335">
    <property type="entry name" value="Mg_chelatase_C"/>
    <property type="match status" value="1"/>
</dbReference>
<dbReference type="PANTHER" id="PTHR32039:SF7">
    <property type="entry name" value="COMPETENCE PROTEIN COMM"/>
    <property type="match status" value="1"/>
</dbReference>
<dbReference type="InterPro" id="IPR014721">
    <property type="entry name" value="Ribsml_uS5_D2-typ_fold_subgr"/>
</dbReference>
<dbReference type="InterPro" id="IPR045006">
    <property type="entry name" value="CHLI-like"/>
</dbReference>
<dbReference type="SMART" id="SM00382">
    <property type="entry name" value="AAA"/>
    <property type="match status" value="1"/>
</dbReference>
<dbReference type="PANTHER" id="PTHR32039">
    <property type="entry name" value="MAGNESIUM-CHELATASE SUBUNIT CHLI"/>
    <property type="match status" value="1"/>
</dbReference>
<evidence type="ECO:0000313" key="4">
    <source>
        <dbReference type="Proteomes" id="UP000298127"/>
    </source>
</evidence>
<dbReference type="Pfam" id="PF01078">
    <property type="entry name" value="Mg_chelatase"/>
    <property type="match status" value="1"/>
</dbReference>
<dbReference type="AlphaFoldDB" id="A0A4Y9R4X1"/>